<protein>
    <submittedName>
        <fullName evidence="2">Secreted aspartic protease</fullName>
    </submittedName>
</protein>
<dbReference type="AlphaFoldDB" id="A0A7U7PQJ6"/>
<evidence type="ECO:0000313" key="3">
    <source>
        <dbReference type="Proteomes" id="UP000053470"/>
    </source>
</evidence>
<dbReference type="Proteomes" id="UP000053470">
    <property type="component" value="Unassembled WGS sequence"/>
</dbReference>
<keyword evidence="1" id="KW-0732">Signal</keyword>
<accession>A0A7U7PQJ6</accession>
<sequence>MKTIINKKAFFLAVAAAGALIAGSGNALAAGGTGIVAGPYPAAPGASISLVGQNVTGGCVRFYVNGQQDVPARTAKNLGQFKGGQQFTASVFQGACGGTAIKTVRFTVPGKYTTEYWTVQ</sequence>
<keyword evidence="2" id="KW-0378">Hydrolase</keyword>
<dbReference type="EMBL" id="LN651281">
    <property type="protein sequence ID" value="CEJ16565.1"/>
    <property type="molecule type" value="Genomic_DNA"/>
</dbReference>
<dbReference type="GO" id="GO:0008233">
    <property type="term" value="F:peptidase activity"/>
    <property type="evidence" value="ECO:0007669"/>
    <property type="project" value="UniProtKB-KW"/>
</dbReference>
<organism evidence="2 3">
    <name type="scientific">Ralstonia solanacearum IPO1609</name>
    <dbReference type="NCBI Taxonomy" id="564066"/>
    <lineage>
        <taxon>Bacteria</taxon>
        <taxon>Pseudomonadati</taxon>
        <taxon>Pseudomonadota</taxon>
        <taxon>Betaproteobacteria</taxon>
        <taxon>Burkholderiales</taxon>
        <taxon>Burkholderiaceae</taxon>
        <taxon>Ralstonia</taxon>
        <taxon>Ralstonia solanacearum species complex</taxon>
    </lineage>
</organism>
<keyword evidence="3" id="KW-1185">Reference proteome</keyword>
<name>A0A7U7PQJ6_RALSL</name>
<keyword evidence="2" id="KW-0645">Protease</keyword>
<evidence type="ECO:0000256" key="1">
    <source>
        <dbReference type="SAM" id="SignalP"/>
    </source>
</evidence>
<feature type="chain" id="PRO_5030835053" evidence="1">
    <location>
        <begin position="30"/>
        <end position="120"/>
    </location>
</feature>
<feature type="signal peptide" evidence="1">
    <location>
        <begin position="1"/>
        <end position="29"/>
    </location>
</feature>
<dbReference type="GO" id="GO:0006508">
    <property type="term" value="P:proteolysis"/>
    <property type="evidence" value="ECO:0007669"/>
    <property type="project" value="UniProtKB-KW"/>
</dbReference>
<dbReference type="RefSeq" id="WP_003262912.1">
    <property type="nucleotide sequence ID" value="NZ_LN651281.1"/>
</dbReference>
<proteinExistence type="predicted"/>
<evidence type="ECO:0000313" key="2">
    <source>
        <dbReference type="EMBL" id="CEJ16565.1"/>
    </source>
</evidence>
<reference evidence="2" key="1">
    <citation type="submission" date="2014-11" db="EMBL/GenBank/DDBJ databases">
        <authorList>
            <person name="Genoscope - CEA"/>
        </authorList>
    </citation>
    <scope>NUCLEOTIDE SEQUENCE</scope>
    <source>
        <strain evidence="2">IPO1609</strain>
    </source>
</reference>
<gene>
    <name evidence="2" type="ORF">RSIPO_04907</name>
</gene>
<reference evidence="2" key="2">
    <citation type="submission" date="2022-04" db="EMBL/GenBank/DDBJ databases">
        <title>Genomic draft of R. solanacearum strain IPO1609, a phylotype IIB1/biovar 2/race 3 strain isolated from potato in Europe.</title>
        <authorList>
            <person name="Boucher C."/>
            <person name="Carrere S."/>
            <person name="Dossat C."/>
            <person name="Elbaz M."/>
            <person name="Genin S."/>
            <person name="Gouzy J."/>
            <person name="Prior P."/>
            <person name="Segurens B."/>
            <person name="Wincker P."/>
        </authorList>
    </citation>
    <scope>NUCLEOTIDE SEQUENCE</scope>
    <source>
        <strain evidence="2">IPO1609</strain>
    </source>
</reference>